<reference evidence="1 2" key="1">
    <citation type="submission" date="2022-06" db="EMBL/GenBank/DDBJ databases">
        <title>Haloarcula sp. a new haloarchaeum isolate from saline soil.</title>
        <authorList>
            <person name="Strakova D."/>
            <person name="Galisteo C."/>
            <person name="Sanchez-Porro C."/>
            <person name="Ventosa A."/>
        </authorList>
    </citation>
    <scope>NUCLEOTIDE SEQUENCE [LARGE SCALE GENOMIC DNA]</scope>
    <source>
        <strain evidence="1 2">S1CR25-12</strain>
    </source>
</reference>
<evidence type="ECO:0000313" key="2">
    <source>
        <dbReference type="Proteomes" id="UP001259659"/>
    </source>
</evidence>
<sequence length="71" mass="7939">MTDGRDRTAVPESANGTVDGELLQTIEAVEEGDFLVLNSDFRIWEVTDVVDRPIEDPADDRQSKHVLRLAN</sequence>
<organism evidence="1 2">
    <name type="scientific">Haloarcula saliterrae</name>
    <dbReference type="NCBI Taxonomy" id="2950534"/>
    <lineage>
        <taxon>Archaea</taxon>
        <taxon>Methanobacteriati</taxon>
        <taxon>Methanobacteriota</taxon>
        <taxon>Stenosarchaea group</taxon>
        <taxon>Halobacteria</taxon>
        <taxon>Halobacteriales</taxon>
        <taxon>Haloarculaceae</taxon>
        <taxon>Haloarcula</taxon>
    </lineage>
</organism>
<proteinExistence type="predicted"/>
<dbReference type="Proteomes" id="UP001259659">
    <property type="component" value="Unassembled WGS sequence"/>
</dbReference>
<comment type="caution">
    <text evidence="1">The sequence shown here is derived from an EMBL/GenBank/DDBJ whole genome shotgun (WGS) entry which is preliminary data.</text>
</comment>
<name>A0ABU2FJG2_9EURY</name>
<gene>
    <name evidence="1" type="ORF">NDI56_20790</name>
</gene>
<dbReference type="EMBL" id="JAMQON010000009">
    <property type="protein sequence ID" value="MDS0261845.1"/>
    <property type="molecule type" value="Genomic_DNA"/>
</dbReference>
<evidence type="ECO:0000313" key="1">
    <source>
        <dbReference type="EMBL" id="MDS0261845.1"/>
    </source>
</evidence>
<protein>
    <submittedName>
        <fullName evidence="1">Uncharacterized protein</fullName>
    </submittedName>
</protein>
<accession>A0ABU2FJG2</accession>
<keyword evidence="2" id="KW-1185">Reference proteome</keyword>
<dbReference type="RefSeq" id="WP_310921696.1">
    <property type="nucleotide sequence ID" value="NZ_JAMQON010000009.1"/>
</dbReference>